<keyword evidence="6" id="KW-1185">Reference proteome</keyword>
<organism evidence="5 6">
    <name type="scientific">Lates japonicus</name>
    <name type="common">Japanese lates</name>
    <dbReference type="NCBI Taxonomy" id="270547"/>
    <lineage>
        <taxon>Eukaryota</taxon>
        <taxon>Metazoa</taxon>
        <taxon>Chordata</taxon>
        <taxon>Craniata</taxon>
        <taxon>Vertebrata</taxon>
        <taxon>Euteleostomi</taxon>
        <taxon>Actinopterygii</taxon>
        <taxon>Neopterygii</taxon>
        <taxon>Teleostei</taxon>
        <taxon>Neoteleostei</taxon>
        <taxon>Acanthomorphata</taxon>
        <taxon>Carangaria</taxon>
        <taxon>Carangaria incertae sedis</taxon>
        <taxon>Centropomidae</taxon>
        <taxon>Lates</taxon>
    </lineage>
</organism>
<evidence type="ECO:0000256" key="4">
    <source>
        <dbReference type="SAM" id="MobiDB-lite"/>
    </source>
</evidence>
<name>A0AAD3M778_LATJO</name>
<feature type="region of interest" description="Disordered" evidence="4">
    <location>
        <begin position="130"/>
        <end position="226"/>
    </location>
</feature>
<comment type="subcellular location">
    <subcellularLocation>
        <location evidence="1">Nucleus</location>
    </subcellularLocation>
</comment>
<reference evidence="5" key="1">
    <citation type="submission" date="2022-08" db="EMBL/GenBank/DDBJ databases">
        <title>Genome sequencing of akame (Lates japonicus).</title>
        <authorList>
            <person name="Hashiguchi Y."/>
            <person name="Takahashi H."/>
        </authorList>
    </citation>
    <scope>NUCLEOTIDE SEQUENCE</scope>
    <source>
        <strain evidence="5">Kochi</strain>
    </source>
</reference>
<keyword evidence="3" id="KW-0539">Nucleus</keyword>
<dbReference type="Proteomes" id="UP001279410">
    <property type="component" value="Unassembled WGS sequence"/>
</dbReference>
<accession>A0AAD3M778</accession>
<evidence type="ECO:0000256" key="3">
    <source>
        <dbReference type="ARBA" id="ARBA00023242"/>
    </source>
</evidence>
<feature type="compositionally biased region" description="Basic and acidic residues" evidence="4">
    <location>
        <begin position="141"/>
        <end position="187"/>
    </location>
</feature>
<evidence type="ECO:0000313" key="5">
    <source>
        <dbReference type="EMBL" id="GLD48772.1"/>
    </source>
</evidence>
<evidence type="ECO:0000256" key="1">
    <source>
        <dbReference type="ARBA" id="ARBA00004123"/>
    </source>
</evidence>
<dbReference type="PANTHER" id="PTHR15856:SF51">
    <property type="entry name" value="MBD-R2"/>
    <property type="match status" value="1"/>
</dbReference>
<feature type="compositionally biased region" description="Polar residues" evidence="4">
    <location>
        <begin position="188"/>
        <end position="200"/>
    </location>
</feature>
<comment type="caution">
    <text evidence="5">The sequence shown here is derived from an EMBL/GenBank/DDBJ whole genome shotgun (WGS) entry which is preliminary data.</text>
</comment>
<dbReference type="InterPro" id="IPR043449">
    <property type="entry name" value="PHF20-like"/>
</dbReference>
<keyword evidence="2" id="KW-0677">Repeat</keyword>
<dbReference type="GO" id="GO:0005634">
    <property type="term" value="C:nucleus"/>
    <property type="evidence" value="ECO:0007669"/>
    <property type="project" value="UniProtKB-SubCell"/>
</dbReference>
<evidence type="ECO:0000256" key="2">
    <source>
        <dbReference type="ARBA" id="ARBA00022737"/>
    </source>
</evidence>
<proteinExistence type="predicted"/>
<sequence length="304" mass="34079">MKLERTSITLKLTTGLLTQTQGLNNLSKIFDYNFYDQVGGGQRFLSEPQLLISGHMFGLSCVRRTLGDQHSKIPTPGSCCHSTHTASIRSSVGCSPKSAITLSVPPDLQLWKLQVERGKMGKVGVSRENPAVCSSTASTATRDRGSWEKAEEREVIEVKQEPRPEQKEIKLEDVNKPVTDAKTDDNRNTVTHTDTHSGTAVKTEKHTHADCGEHTHTQTHTPEPRPASVAECQLNLLEHVESLHHQISARMDLIERELDVLESWLDHSGELEPPDPLSRLPQLKQRIRRLLRDLCIVRRLSVCR</sequence>
<dbReference type="AlphaFoldDB" id="A0AAD3M778"/>
<feature type="compositionally biased region" description="Basic and acidic residues" evidence="4">
    <location>
        <begin position="202"/>
        <end position="216"/>
    </location>
</feature>
<dbReference type="EMBL" id="BRZM01003494">
    <property type="protein sequence ID" value="GLD48772.1"/>
    <property type="molecule type" value="Genomic_DNA"/>
</dbReference>
<dbReference type="PANTHER" id="PTHR15856">
    <property type="entry name" value="PHD FINGER PROTEIN 20-RELATED"/>
    <property type="match status" value="1"/>
</dbReference>
<gene>
    <name evidence="5" type="ORF">AKAME5_002733600</name>
</gene>
<protein>
    <submittedName>
        <fullName evidence="5">PHD finger protein 20-like isoform X1</fullName>
    </submittedName>
</protein>
<evidence type="ECO:0000313" key="6">
    <source>
        <dbReference type="Proteomes" id="UP001279410"/>
    </source>
</evidence>
<dbReference type="GO" id="GO:0044545">
    <property type="term" value="C:NSL complex"/>
    <property type="evidence" value="ECO:0007669"/>
    <property type="project" value="TreeGrafter"/>
</dbReference>
<dbReference type="GO" id="GO:0006357">
    <property type="term" value="P:regulation of transcription by RNA polymerase II"/>
    <property type="evidence" value="ECO:0007669"/>
    <property type="project" value="TreeGrafter"/>
</dbReference>